<dbReference type="GO" id="GO:0016757">
    <property type="term" value="F:glycosyltransferase activity"/>
    <property type="evidence" value="ECO:0007669"/>
    <property type="project" value="UniProtKB-KW"/>
</dbReference>
<dbReference type="InterPro" id="IPR011013">
    <property type="entry name" value="Gal_mutarotase_sf_dom"/>
</dbReference>
<keyword evidence="2" id="KW-0808">Transferase</keyword>
<keyword evidence="8" id="KW-1185">Reference proteome</keyword>
<dbReference type="Pfam" id="PF17167">
    <property type="entry name" value="Glyco_hydro_94"/>
    <property type="match status" value="1"/>
</dbReference>
<evidence type="ECO:0000259" key="4">
    <source>
        <dbReference type="Pfam" id="PF06165"/>
    </source>
</evidence>
<dbReference type="SMART" id="SM01068">
    <property type="entry name" value="CBM_X"/>
    <property type="match status" value="2"/>
</dbReference>
<dbReference type="SUPFAM" id="SSF48208">
    <property type="entry name" value="Six-hairpin glycosidases"/>
    <property type="match status" value="1"/>
</dbReference>
<dbReference type="InterPro" id="IPR008928">
    <property type="entry name" value="6-hairpin_glycosidase_sf"/>
</dbReference>
<keyword evidence="1" id="KW-0328">Glycosyltransferase</keyword>
<evidence type="ECO:0000256" key="1">
    <source>
        <dbReference type="ARBA" id="ARBA00022676"/>
    </source>
</evidence>
<feature type="domain" description="Glycosyl hydrolase 94 catalytic" evidence="6">
    <location>
        <begin position="2305"/>
        <end position="2728"/>
    </location>
</feature>
<feature type="domain" description="Glycosyl hydrolase 94 supersandwich" evidence="4">
    <location>
        <begin position="1524"/>
        <end position="1793"/>
    </location>
</feature>
<gene>
    <name evidence="7" type="ORF">SAMN05216369_2065</name>
</gene>
<feature type="transmembrane region" description="Helical" evidence="3">
    <location>
        <begin position="322"/>
        <end position="343"/>
    </location>
</feature>
<dbReference type="Proteomes" id="UP000184497">
    <property type="component" value="Unassembled WGS sequence"/>
</dbReference>
<dbReference type="Gene3D" id="2.70.98.40">
    <property type="entry name" value="Glycoside hydrolase, family 65, N-terminal domain"/>
    <property type="match status" value="2"/>
</dbReference>
<dbReference type="STRING" id="564117.SAMN05216369_2065"/>
<dbReference type="CDD" id="cd11756">
    <property type="entry name" value="GH94N_ChvB_NdvB_1_like"/>
    <property type="match status" value="1"/>
</dbReference>
<evidence type="ECO:0000313" key="7">
    <source>
        <dbReference type="EMBL" id="SHK44409.1"/>
    </source>
</evidence>
<evidence type="ECO:0000259" key="6">
    <source>
        <dbReference type="Pfam" id="PF17167"/>
    </source>
</evidence>
<keyword evidence="3" id="KW-1133">Transmembrane helix</keyword>
<sequence>MTPAAPPLEDTTAPASVYARGAAALRAHHDIVAGPPEAASAWRQLSAFLPWLDRVRDHCIEPPPNVAKASEWLFDNEFHLRRAVRQVREDLPASFYRRLPRLAATDYCGIPRVLALARGMLDVAQIQVGLAEAADYTNTYQRDGPLTIAELWAFPAMLRLVCLEELVQSFSELLPQLASPFKPTPRSTLHQPLDPAEGVSRAISALVAISNIPWKKFFEQVSRVEAILQDDPADVYSAMDFDTRDQYRKAVEDIADGAPVSEWEVADAALELARAHAGARRSGHVGCWLIAEGRAELERQVGFRAGWRTSWRRWVMAHPGRSYAGALTGFTVAALFFPAQLLAMFDASAAAWVAGLALALTPAMIISVTFTHWLVSRFVPPRVLPKLAIENGLDAGCETVLVVPVILRHEAEVAPLIERLEMHWLSNPDPLIRMALLSDLADADSEHTPVDAPIEAALVAGVRRLNARYAEQAPFALLHRKRRWNAADGRWMGWERKRGKLEELVGLILSHLPDAFVLREGDIDTLCQARFVVTLDADTKAQPNAINRLVGTLAHPLNRVELDSATGRPTRGYTFIQPRVEISPDAGDQSLFTRLYTGDTAIDIYSRAASDVYQDLFGEGIFTGKGAFDVAAFHECLHGRVPENAILSHDLFEGLHGRAALASDIVFYEDFPANYLAYSRRALRWIRGDWQLTPWLGGIVPSRGDRRVATRLSALDRWKMLDNLRRSLIAPMLVALATAGWLMLPGQALIWTMLTVGAPGAHLFTDIIPRLARGRKRGTTRSMLHALADHAGRWLLAVIFLAHEAAVASEAIARTLWRVRVSHRRLLEWTSAAHSATEVSQTWLGTWREMAAAPALAVVITLTLVWLNPVALPGAAPLLLLWLASPQIAWLISRKRQRVSEILGAEDRLYLRLVARRTWLYFETFAGPDDNWLPPDNYQAAPHEEIAHRSSPTNVGMLFLSALTAWDLGHIGRRDLAARMSAALAALDRLESHAGHTLNWFNTRTLEPLEPRYVSTVDSGNLAVSLLTLCAGCREAAAGPAMSPVQWDGLGDTLLLLREAASALPETDRGAIADHLDAIVNQLPAIRRSPKDWRSALMQLATDDWPQVQMRIARVLETGIEANSHEIHLWLKRANHHLMTMRRDLGALAPWLALTETSPAGLEGVSELIEALPPPDAPFAGITDRINRTRRVLSQLVPVDPESRRWVAEMTAALDQGETACHDLRDSLHQCAARAEARAFAMDFHSLYDEETSTFFIGHNLDSDHLDPHHYDLLASEARLTSYFAIAKRDVPIKHWFHLGRPITRAAGALTMLSWNGSMFEYLMPTLLLPSEAGRLLGQSERAAVAVQRRYGETLGLPWGVSESGFAVRDDSHHYQYQAFGVPGLGLKRDLAKDYVVAPYASALALSVAPAAATSNLRRLDGLGLRDRYGFFEAADFTPDRLPAEGDFSPVRAYMAHHQGMICAAIGNALNDDILIRRFRRDPRLRATELLLQERVPWELPPERPTETVTTTPDLTRIPTPTLHSWSTPHQSGPQLHVLGNGSLAAWISDTGDGALWWRGQALTHWAGDPVRRGGEARIHVSEPDGGAIWTLGGHGSNRVSDTCYYAHKIEFHERREGLSTNLEIVIAASDDVEIRRVTLSNDSDRVREMDVTSYAEIVLAPAASHERHPAFSKLFIHSERLDDQNALVFERRPRRLDDQPPVLLHRLLSTDAAVTPAGFETDRRRFLGRHGDPERPPGATAALDGAVGWTLDPIMALRAHVILEPGAQARIDFVTVAAGSRKTALGIAEHFATGPALDWATEDARRSVALEAQRLGLDSRMLAEAQTLCRDLVFPRTPPILLAAAGTALPAQPHLWSMGLSGDLPIVLVRVVDEAHATLLPTIIRAHRWWQRRGLRADLVFLQDGLSGYEEPIRDLLFAALSVANLPEGLGGRGGIHLLATERVGAVERRALEATARMTLFAAAESLATAVAPPQLGRTPLPRFQPLELPTSEPLNVTPLLRPDNLVFDNSLGGFTPAAGDYAIHLDGGRVTPSPWCNVLANESFGSIVSEAGLGFTWCINSGEHRLTPWSNDPVVDPQTEALYLRDEETADIWTPTPLPAGGHESCQIHHRAGATTWRRNAEGLEQRLTVFVPPDATVKLALLTLANPGDRGRRFTATYYAEWLLGSMTSAARPHLVCGFDAENQALIARNGWNPEFGERTAFLAASRQPHSLTCDRAAFLGRHGDPARPAGLVAWSLDGALDNVADPCAAFQVHIDLAAGATEEVVFVLGEGSDPAEAARLASHWANVETAKQGLADNDAAWKQRLGAVQVTTPDPAFDLMVNRWLINQTFASRVLARAAFQQAGGAFGFRDQLQDMMSLMFIEPQRVRAHILDSASHQFEEGDVLHWWHPPQGRGVRTRCSDDLLWLVYATGRYVEATGDTSILAEEIPFLSAPPLEADEEDRYAPFNAGKERGTLFEHCRRALDRGVTAGVHGLPLIGAGDWNDGMNRVGIEGHGESVWLAWFAATCAEAFANLAKDVGRNDLDNLWRARADDLRRVADASGWDGAWYMRAFADDGLPWGSKDSEECQIDSISQSWAALADGPSSERTAAAINAATDRLVDHDARLVRLLTPPFDRTLRDPGYIRAYPPGVRENGGQYTHAAAWLGLAHARLGNGDLAYEIFDLINPIRRTDDLGGAELYRGEPYVLAADVRGAGPGTGQAGWTWYTGAAGWSWQLAVEGILGLSLQRGAVRIAPRIPTSWGGARVRINGPDGVLIVTIKDPERVGTGRVELAVDGQPVDDDCIAIPTDGTTKRVTARLRCCSIPASRNRR</sequence>
<dbReference type="InterPro" id="IPR037018">
    <property type="entry name" value="GH65_N"/>
</dbReference>
<dbReference type="Gene3D" id="1.50.10.140">
    <property type="match status" value="2"/>
</dbReference>
<dbReference type="Gene3D" id="1.50.10.10">
    <property type="match status" value="1"/>
</dbReference>
<dbReference type="Pfam" id="PF06165">
    <property type="entry name" value="GH94_b-supersand"/>
    <property type="match status" value="2"/>
</dbReference>
<evidence type="ECO:0000256" key="3">
    <source>
        <dbReference type="SAM" id="Phobius"/>
    </source>
</evidence>
<organism evidence="7 8">
    <name type="scientific">Marinobacter antarcticus</name>
    <dbReference type="NCBI Taxonomy" id="564117"/>
    <lineage>
        <taxon>Bacteria</taxon>
        <taxon>Pseudomonadati</taxon>
        <taxon>Pseudomonadota</taxon>
        <taxon>Gammaproteobacteria</taxon>
        <taxon>Pseudomonadales</taxon>
        <taxon>Marinobacteraceae</taxon>
        <taxon>Marinobacter</taxon>
    </lineage>
</organism>
<name>A0A1M6SIG5_9GAMM</name>
<dbReference type="InterPro" id="IPR037824">
    <property type="entry name" value="GH94N_2_NdvB"/>
</dbReference>
<dbReference type="InterPro" id="IPR052047">
    <property type="entry name" value="GH94_Enzymes"/>
</dbReference>
<dbReference type="InterPro" id="IPR010383">
    <property type="entry name" value="Glyco_hydrolase_94_b-supersand"/>
</dbReference>
<dbReference type="PANTHER" id="PTHR37469">
    <property type="entry name" value="CELLOBIONIC ACID PHOSPHORYLASE-RELATED"/>
    <property type="match status" value="1"/>
</dbReference>
<keyword evidence="3" id="KW-0472">Membrane</keyword>
<dbReference type="RefSeq" id="WP_217650404.1">
    <property type="nucleotide sequence ID" value="NZ_FRAQ01000001.1"/>
</dbReference>
<dbReference type="InterPro" id="IPR019282">
    <property type="entry name" value="Glycoamylase-like_cons_dom"/>
</dbReference>
<evidence type="ECO:0000313" key="8">
    <source>
        <dbReference type="Proteomes" id="UP000184497"/>
    </source>
</evidence>
<dbReference type="Gene3D" id="2.60.420.10">
    <property type="entry name" value="Maltose phosphorylase, domain 3"/>
    <property type="match status" value="1"/>
</dbReference>
<accession>A0A1M6SIG5</accession>
<feature type="domain" description="Glycoamylase-like" evidence="5">
    <location>
        <begin position="1270"/>
        <end position="1481"/>
    </location>
</feature>
<protein>
    <submittedName>
        <fullName evidence="7">Cyclic beta-1,2-glucan synthetase</fullName>
    </submittedName>
</protein>
<dbReference type="PANTHER" id="PTHR37469:SF2">
    <property type="entry name" value="CELLOBIONIC ACID PHOSPHORYLASE"/>
    <property type="match status" value="1"/>
</dbReference>
<dbReference type="GO" id="GO:0030246">
    <property type="term" value="F:carbohydrate binding"/>
    <property type="evidence" value="ECO:0007669"/>
    <property type="project" value="InterPro"/>
</dbReference>
<dbReference type="GO" id="GO:0005975">
    <property type="term" value="P:carbohydrate metabolic process"/>
    <property type="evidence" value="ECO:0007669"/>
    <property type="project" value="InterPro"/>
</dbReference>
<evidence type="ECO:0000256" key="2">
    <source>
        <dbReference type="ARBA" id="ARBA00022679"/>
    </source>
</evidence>
<dbReference type="InterPro" id="IPR033432">
    <property type="entry name" value="GH94_catalytic"/>
</dbReference>
<dbReference type="EMBL" id="FRAQ01000001">
    <property type="protein sequence ID" value="SHK44409.1"/>
    <property type="molecule type" value="Genomic_DNA"/>
</dbReference>
<dbReference type="SUPFAM" id="SSF74650">
    <property type="entry name" value="Galactose mutarotase-like"/>
    <property type="match status" value="2"/>
</dbReference>
<feature type="transmembrane region" description="Helical" evidence="3">
    <location>
        <begin position="349"/>
        <end position="375"/>
    </location>
</feature>
<keyword evidence="3" id="KW-0812">Transmembrane</keyword>
<feature type="domain" description="Glycosyl hydrolase 94 supersandwich" evidence="4">
    <location>
        <begin position="2022"/>
        <end position="2290"/>
    </location>
</feature>
<dbReference type="Pfam" id="PF10091">
    <property type="entry name" value="Glycoamylase"/>
    <property type="match status" value="1"/>
</dbReference>
<dbReference type="InterPro" id="IPR012341">
    <property type="entry name" value="6hp_glycosidase-like_sf"/>
</dbReference>
<proteinExistence type="predicted"/>
<evidence type="ECO:0000259" key="5">
    <source>
        <dbReference type="Pfam" id="PF10091"/>
    </source>
</evidence>
<reference evidence="8" key="1">
    <citation type="submission" date="2016-11" db="EMBL/GenBank/DDBJ databases">
        <authorList>
            <person name="Varghese N."/>
            <person name="Submissions S."/>
        </authorList>
    </citation>
    <scope>NUCLEOTIDE SEQUENCE [LARGE SCALE GENOMIC DNA]</scope>
    <source>
        <strain evidence="8">CGMCC 1.10835</strain>
    </source>
</reference>